<gene>
    <name evidence="1" type="ORF">PS659_01211</name>
</gene>
<dbReference type="Proteomes" id="UP000326729">
    <property type="component" value="Unassembled WGS sequence"/>
</dbReference>
<evidence type="ECO:0000313" key="2">
    <source>
        <dbReference type="Proteomes" id="UP000326729"/>
    </source>
</evidence>
<dbReference type="RefSeq" id="WP_150715303.1">
    <property type="nucleotide sequence ID" value="NZ_CABVGY010000005.1"/>
</dbReference>
<dbReference type="OrthoDB" id="9923368at2"/>
<reference evidence="1 2" key="1">
    <citation type="submission" date="2019-09" db="EMBL/GenBank/DDBJ databases">
        <authorList>
            <person name="Chandra G."/>
            <person name="Truman W A."/>
        </authorList>
    </citation>
    <scope>NUCLEOTIDE SEQUENCE [LARGE SCALE GENOMIC DNA]</scope>
    <source>
        <strain evidence="1">PS659</strain>
    </source>
</reference>
<dbReference type="AlphaFoldDB" id="A0A5E6QRJ8"/>
<protein>
    <submittedName>
        <fullName evidence="1">Uncharacterized protein</fullName>
    </submittedName>
</protein>
<dbReference type="EMBL" id="CABVGY010000005">
    <property type="protein sequence ID" value="VVM58938.1"/>
    <property type="molecule type" value="Genomic_DNA"/>
</dbReference>
<organism evidence="1 2">
    <name type="scientific">Pseudomonas fluorescens</name>
    <dbReference type="NCBI Taxonomy" id="294"/>
    <lineage>
        <taxon>Bacteria</taxon>
        <taxon>Pseudomonadati</taxon>
        <taxon>Pseudomonadota</taxon>
        <taxon>Gammaproteobacteria</taxon>
        <taxon>Pseudomonadales</taxon>
        <taxon>Pseudomonadaceae</taxon>
        <taxon>Pseudomonas</taxon>
    </lineage>
</organism>
<accession>A0A5E6QRJ8</accession>
<evidence type="ECO:0000313" key="1">
    <source>
        <dbReference type="EMBL" id="VVM58938.1"/>
    </source>
</evidence>
<proteinExistence type="predicted"/>
<name>A0A5E6QRJ8_PSEFL</name>
<sequence>MSNYTLQLSSATYSNTAAAVILAAVLAGQAKVEAMDSIDAGIKLSTMAVGQYRESGISPTFRVNVGEAVAFDAKRYLDEASQVFVARLSGGMQPLGADFAEVLEDNFWDLVLG</sequence>